<dbReference type="SUPFAM" id="SSF75304">
    <property type="entry name" value="Amidase signature (AS) enzymes"/>
    <property type="match status" value="1"/>
</dbReference>
<feature type="domain" description="Amidase" evidence="1">
    <location>
        <begin position="31"/>
        <end position="458"/>
    </location>
</feature>
<dbReference type="InterPro" id="IPR036928">
    <property type="entry name" value="AS_sf"/>
</dbReference>
<dbReference type="GO" id="GO:0003824">
    <property type="term" value="F:catalytic activity"/>
    <property type="evidence" value="ECO:0007669"/>
    <property type="project" value="InterPro"/>
</dbReference>
<keyword evidence="3" id="KW-1185">Reference proteome</keyword>
<protein>
    <submittedName>
        <fullName evidence="2">Amidase family protein</fullName>
    </submittedName>
</protein>
<evidence type="ECO:0000313" key="3">
    <source>
        <dbReference type="Proteomes" id="UP001139447"/>
    </source>
</evidence>
<dbReference type="PANTHER" id="PTHR11895">
    <property type="entry name" value="TRANSAMIDASE"/>
    <property type="match status" value="1"/>
</dbReference>
<organism evidence="2 3">
    <name type="scientific">Variovorax terrae</name>
    <dbReference type="NCBI Taxonomy" id="2923278"/>
    <lineage>
        <taxon>Bacteria</taxon>
        <taxon>Pseudomonadati</taxon>
        <taxon>Pseudomonadota</taxon>
        <taxon>Betaproteobacteria</taxon>
        <taxon>Burkholderiales</taxon>
        <taxon>Comamonadaceae</taxon>
        <taxon>Variovorax</taxon>
    </lineage>
</organism>
<dbReference type="AlphaFoldDB" id="A0A9X1VZB6"/>
<accession>A0A9X1VZB6</accession>
<dbReference type="InterPro" id="IPR000120">
    <property type="entry name" value="Amidase"/>
</dbReference>
<proteinExistence type="predicted"/>
<dbReference type="EMBL" id="JALGBI010000002">
    <property type="protein sequence ID" value="MCJ0764822.1"/>
    <property type="molecule type" value="Genomic_DNA"/>
</dbReference>
<dbReference type="Pfam" id="PF01425">
    <property type="entry name" value="Amidase"/>
    <property type="match status" value="1"/>
</dbReference>
<sequence length="479" mass="49764">MPEHGPLAALTAQAVRAALQAGQFSAQVYGEALLARCAAFGTLNALAWLEPEAVLRQARDADRARAAGEPVGSLAGLPVVVKDNIDTPGFPTSAGNAWLRSCLPDTAAPVWQALAGQGAILLGKANMHELAAGGTSNNPVFGRVGNPVSPGRIAGGSSGGTAAAIAAGLAPLGLGTDTSGSLRTPASFCGIAALRPTTAGERAYSAQGIVPLVAALDTAGPMARSVADLVLLHGAITARSPSMPPAPEGLRLGVPRSYFWDRLQAPVDQLCRMALGRLQDAGIACIELDLGELAEEAVHWQIELGRAGRLRDLRAFLAQRLPGVDLREFIGAIRSEDVRALYLDSPASAQAEAPILREHLPRLRRRYQHLLDTHCLDAIAYPCVPVAAPLEAQARGRPDDVIELHGQSVALGLALARNARFAAALGAPALVLPAGRSEEGLAIGLELAARLGDDGRLLALGQTVEAVLASHRQKTPKFE</sequence>
<dbReference type="RefSeq" id="WP_243307775.1">
    <property type="nucleotide sequence ID" value="NZ_JALGBI010000002.1"/>
</dbReference>
<evidence type="ECO:0000259" key="1">
    <source>
        <dbReference type="Pfam" id="PF01425"/>
    </source>
</evidence>
<evidence type="ECO:0000313" key="2">
    <source>
        <dbReference type="EMBL" id="MCJ0764822.1"/>
    </source>
</evidence>
<gene>
    <name evidence="2" type="ORF">MMF98_16515</name>
</gene>
<comment type="caution">
    <text evidence="2">The sequence shown here is derived from an EMBL/GenBank/DDBJ whole genome shotgun (WGS) entry which is preliminary data.</text>
</comment>
<dbReference type="InterPro" id="IPR023631">
    <property type="entry name" value="Amidase_dom"/>
</dbReference>
<dbReference type="PANTHER" id="PTHR11895:SF151">
    <property type="entry name" value="GLUTAMYL-TRNA(GLN) AMIDOTRANSFERASE SUBUNIT A"/>
    <property type="match status" value="1"/>
</dbReference>
<name>A0A9X1VZB6_9BURK</name>
<dbReference type="Proteomes" id="UP001139447">
    <property type="component" value="Unassembled WGS sequence"/>
</dbReference>
<reference evidence="2" key="1">
    <citation type="submission" date="2022-03" db="EMBL/GenBank/DDBJ databases">
        <authorList>
            <person name="Woo C.Y."/>
        </authorList>
    </citation>
    <scope>NUCLEOTIDE SEQUENCE</scope>
    <source>
        <strain evidence="2">CYS-02</strain>
    </source>
</reference>
<dbReference type="Gene3D" id="3.90.1300.10">
    <property type="entry name" value="Amidase signature (AS) domain"/>
    <property type="match status" value="1"/>
</dbReference>